<dbReference type="InterPro" id="IPR047650">
    <property type="entry name" value="Transpos_IS110"/>
</dbReference>
<dbReference type="GO" id="GO:0003677">
    <property type="term" value="F:DNA binding"/>
    <property type="evidence" value="ECO:0007669"/>
    <property type="project" value="InterPro"/>
</dbReference>
<dbReference type="AlphaFoldDB" id="A0A450U4N1"/>
<evidence type="ECO:0000259" key="2">
    <source>
        <dbReference type="Pfam" id="PF02371"/>
    </source>
</evidence>
<dbReference type="GO" id="GO:0006313">
    <property type="term" value="P:DNA transposition"/>
    <property type="evidence" value="ECO:0007669"/>
    <property type="project" value="InterPro"/>
</dbReference>
<dbReference type="Pfam" id="PF02371">
    <property type="entry name" value="Transposase_20"/>
    <property type="match status" value="1"/>
</dbReference>
<dbReference type="GO" id="GO:0004803">
    <property type="term" value="F:transposase activity"/>
    <property type="evidence" value="ECO:0007669"/>
    <property type="project" value="InterPro"/>
</dbReference>
<accession>A0A450U4N1</accession>
<dbReference type="EMBL" id="CAADFE010000211">
    <property type="protein sequence ID" value="VFJ78920.1"/>
    <property type="molecule type" value="Genomic_DNA"/>
</dbReference>
<dbReference type="InterPro" id="IPR003346">
    <property type="entry name" value="Transposase_20"/>
</dbReference>
<dbReference type="PANTHER" id="PTHR33055:SF13">
    <property type="entry name" value="TRANSPOSASE"/>
    <property type="match status" value="1"/>
</dbReference>
<sequence length="404" mass="45875">MKKYNAKESKVSLNPVEATDISNTLSAMSKTIEYGAYIGLDVHKDTIAVSVAEPGRGEPYYEGEIANTPLKVAKLVGRLNKRYGGEVLLWCYEAGPCGYVLYHQLMEFGQECQVIAPSRTPRQPGDRIKTDRRDALILAWQLRSGNLTQVWVPDGEQEAMRDLTRTRDDFKGQERKARQQLNAFVLRHGYHWPTGKTRWTQVHYNWLESLTFEHPWLQIVLQEYIDAVKAASARVATITDQMMKVLPQWSLAPVVDCLVALRGIDKISAMVLLAELGDISRFDSPKQLMAYLGLVPSEHSSGKRRRQGAITLTGNSRARRTLIESAWGYRFPARKTKHLKRKEADASEEAKAIAWKAQKRLCGRYYRLTRAGKNTKLVCVAIARELIGFVWDIVRLEMPKLATQ</sequence>
<evidence type="ECO:0000259" key="1">
    <source>
        <dbReference type="Pfam" id="PF01548"/>
    </source>
</evidence>
<feature type="domain" description="Transposase IS110-like N-terminal" evidence="1">
    <location>
        <begin position="38"/>
        <end position="185"/>
    </location>
</feature>
<evidence type="ECO:0000313" key="3">
    <source>
        <dbReference type="EMBL" id="VFJ78920.1"/>
    </source>
</evidence>
<protein>
    <submittedName>
        <fullName evidence="3">Transposase</fullName>
    </submittedName>
</protein>
<feature type="domain" description="Transposase IS116/IS110/IS902 C-terminal" evidence="2">
    <location>
        <begin position="258"/>
        <end position="327"/>
    </location>
</feature>
<dbReference type="InterPro" id="IPR002525">
    <property type="entry name" value="Transp_IS110-like_N"/>
</dbReference>
<organism evidence="3">
    <name type="scientific">Candidatus Kentrum sp. FW</name>
    <dbReference type="NCBI Taxonomy" id="2126338"/>
    <lineage>
        <taxon>Bacteria</taxon>
        <taxon>Pseudomonadati</taxon>
        <taxon>Pseudomonadota</taxon>
        <taxon>Gammaproteobacteria</taxon>
        <taxon>Candidatus Kentrum</taxon>
    </lineage>
</organism>
<dbReference type="Pfam" id="PF01548">
    <property type="entry name" value="DEDD_Tnp_IS110"/>
    <property type="match status" value="1"/>
</dbReference>
<gene>
    <name evidence="3" type="ORF">BECKFW1821C_GA0114237_12111</name>
</gene>
<proteinExistence type="predicted"/>
<dbReference type="PANTHER" id="PTHR33055">
    <property type="entry name" value="TRANSPOSASE FOR INSERTION SEQUENCE ELEMENT IS1111A"/>
    <property type="match status" value="1"/>
</dbReference>
<reference evidence="3" key="1">
    <citation type="submission" date="2019-02" db="EMBL/GenBank/DDBJ databases">
        <authorList>
            <person name="Gruber-Vodicka R. H."/>
            <person name="Seah K. B. B."/>
        </authorList>
    </citation>
    <scope>NUCLEOTIDE SEQUENCE</scope>
    <source>
        <strain evidence="3">BECK_BZ131</strain>
    </source>
</reference>
<dbReference type="NCBIfam" id="NF033542">
    <property type="entry name" value="transpos_IS110"/>
    <property type="match status" value="1"/>
</dbReference>
<name>A0A450U4N1_9GAMM</name>